<feature type="region of interest" description="Disordered" evidence="1">
    <location>
        <begin position="417"/>
        <end position="549"/>
    </location>
</feature>
<feature type="region of interest" description="Disordered" evidence="1">
    <location>
        <begin position="121"/>
        <end position="158"/>
    </location>
</feature>
<feature type="compositionally biased region" description="Acidic residues" evidence="1">
    <location>
        <begin position="837"/>
        <end position="849"/>
    </location>
</feature>
<proteinExistence type="predicted"/>
<evidence type="ECO:0000313" key="2">
    <source>
        <dbReference type="EMBL" id="KAF6750951.1"/>
    </source>
</evidence>
<dbReference type="AlphaFoldDB" id="A0A8H6M3K9"/>
<name>A0A8H6M3K9_9AGAR</name>
<feature type="compositionally biased region" description="Low complexity" evidence="1">
    <location>
        <begin position="719"/>
        <end position="742"/>
    </location>
</feature>
<dbReference type="EMBL" id="JACGCI010000053">
    <property type="protein sequence ID" value="KAF6750951.1"/>
    <property type="molecule type" value="Genomic_DNA"/>
</dbReference>
<feature type="compositionally biased region" description="Basic and acidic residues" evidence="1">
    <location>
        <begin position="576"/>
        <end position="593"/>
    </location>
</feature>
<accession>A0A8H6M3K9</accession>
<dbReference type="OrthoDB" id="3271097at2759"/>
<dbReference type="Proteomes" id="UP000521943">
    <property type="component" value="Unassembled WGS sequence"/>
</dbReference>
<feature type="compositionally biased region" description="Basic and acidic residues" evidence="1">
    <location>
        <begin position="777"/>
        <end position="791"/>
    </location>
</feature>
<feature type="compositionally biased region" description="Low complexity" evidence="1">
    <location>
        <begin position="507"/>
        <end position="516"/>
    </location>
</feature>
<keyword evidence="3" id="KW-1185">Reference proteome</keyword>
<sequence length="1006" mass="110585">MGEFRSQARPTLQELKLTEPTAPGVEPRRACSNWQAEAGTQAPSAASSQTWVTATVRRGGHLLLLFLRQLVQLNERERLFSGESSLVRGSDVVRGDNGSGQRLGFRCEEGAVAVESAGNAVEASNEEEGAATRANNTNSQHWANEESSTTGRVEESLRARPRAAPAFRDPSCMWKETLRRLTGCYLAVCWRASDLEGSRRKWWWWKERKNITPSLSKLAPKNDLDSAEERAIAARCDAFRTSRTNSIVFACCWDARVKSVSLWTRRYAAMLSSLSGESSVSVDPGAFKAVGIIRIGVGVGGGNDAADKRVLSSWVLMLRTGMGVRSESGSSCRRWRSESWAWPVVRSESPASSCPGYDSSTQMLLSGEGARQRRVLLAGCSDKGEVGGERIAARSWNNKETVIQALLLQDQMLGRTEENIESRPSQSGRRRDLKAAHTPKFWIPPMPKQSNAEEKKKKGTGKAAKETREKPAKEKKGSKKKKDRTAKPKPMSPAAHASRTASAVNEKLSGLLKKGSGSSGGGSNETSTAGSSQPVRTPSPTSPESTDKERIRQLEAQIALLESSQSPPAGAIDESDVCHEPEGEVGRSGEGARKGYNLQDAMKLTDNSRLYGDILRQTRVGIDHFDFKESVVYKKQDQRKCNAMFPYTVLTTRQLTKHCPYITAKRFPCLWVVKVLTHYCFQNKRADYLKKQRQEAKGKAPPKKKKRRTAGQRRRETQPADSEPDTTADAATDETGAAVAAVPVESDNDNDNGPPPPLIEDEDSPSTNVGQFAPVPHRFEPGEERKLRREFNLYFDEDEDEDEAGFEDNDNEAKEESGSGSEDDPDEGNSSSSGSESESDGYGDDDEDDRPGAEERAEERRQEKLQRLKDKYESLLSQQPAASGKGTEIPSNTSKLPGKPGDAPTEGVQGNRKKFQGSSLDRSLDKAHLANPGVVQVSPVNPRDNPRGTQGFFQGGSLDKKFIDSINSIYGPIDPEVRIWIDLGVLHTIREVTSRVVFGLRTVRLK</sequence>
<gene>
    <name evidence="2" type="ORF">DFP72DRAFT_1048066</name>
</gene>
<feature type="region of interest" description="Disordered" evidence="1">
    <location>
        <begin position="692"/>
        <end position="954"/>
    </location>
</feature>
<protein>
    <submittedName>
        <fullName evidence="2">Uncharacterized protein</fullName>
    </submittedName>
</protein>
<feature type="compositionally biased region" description="Basic and acidic residues" evidence="1">
    <location>
        <begin position="463"/>
        <end position="475"/>
    </location>
</feature>
<feature type="compositionally biased region" description="Polar residues" evidence="1">
    <location>
        <begin position="133"/>
        <end position="151"/>
    </location>
</feature>
<feature type="compositionally biased region" description="Acidic residues" evidence="1">
    <location>
        <begin position="795"/>
        <end position="810"/>
    </location>
</feature>
<feature type="region of interest" description="Disordered" evidence="1">
    <location>
        <begin position="565"/>
        <end position="593"/>
    </location>
</feature>
<feature type="compositionally biased region" description="Basic and acidic residues" evidence="1">
    <location>
        <begin position="850"/>
        <end position="873"/>
    </location>
</feature>
<comment type="caution">
    <text evidence="2">The sequence shown here is derived from an EMBL/GenBank/DDBJ whole genome shotgun (WGS) entry which is preliminary data.</text>
</comment>
<evidence type="ECO:0000313" key="3">
    <source>
        <dbReference type="Proteomes" id="UP000521943"/>
    </source>
</evidence>
<feature type="compositionally biased region" description="Polar residues" evidence="1">
    <location>
        <begin position="524"/>
        <end position="544"/>
    </location>
</feature>
<organism evidence="2 3">
    <name type="scientific">Ephemerocybe angulata</name>
    <dbReference type="NCBI Taxonomy" id="980116"/>
    <lineage>
        <taxon>Eukaryota</taxon>
        <taxon>Fungi</taxon>
        <taxon>Dikarya</taxon>
        <taxon>Basidiomycota</taxon>
        <taxon>Agaricomycotina</taxon>
        <taxon>Agaricomycetes</taxon>
        <taxon>Agaricomycetidae</taxon>
        <taxon>Agaricales</taxon>
        <taxon>Agaricineae</taxon>
        <taxon>Psathyrellaceae</taxon>
        <taxon>Ephemerocybe</taxon>
    </lineage>
</organism>
<feature type="compositionally biased region" description="Basic residues" evidence="1">
    <location>
        <begin position="700"/>
        <end position="712"/>
    </location>
</feature>
<reference evidence="2 3" key="1">
    <citation type="submission" date="2020-07" db="EMBL/GenBank/DDBJ databases">
        <title>Comparative genomics of pyrophilous fungi reveals a link between fire events and developmental genes.</title>
        <authorList>
            <consortium name="DOE Joint Genome Institute"/>
            <person name="Steindorff A.S."/>
            <person name="Carver A."/>
            <person name="Calhoun S."/>
            <person name="Stillman K."/>
            <person name="Liu H."/>
            <person name="Lipzen A."/>
            <person name="Pangilinan J."/>
            <person name="Labutti K."/>
            <person name="Bruns T.D."/>
            <person name="Grigoriev I.V."/>
        </authorList>
    </citation>
    <scope>NUCLEOTIDE SEQUENCE [LARGE SCALE GENOMIC DNA]</scope>
    <source>
        <strain evidence="2 3">CBS 144469</strain>
    </source>
</reference>
<evidence type="ECO:0000256" key="1">
    <source>
        <dbReference type="SAM" id="MobiDB-lite"/>
    </source>
</evidence>